<dbReference type="InterPro" id="IPR052989">
    <property type="entry name" value="Mg-chelatase_DI-like"/>
</dbReference>
<dbReference type="Pfam" id="PF17863">
    <property type="entry name" value="AAA_lid_2"/>
    <property type="match status" value="1"/>
</dbReference>
<organism evidence="3">
    <name type="scientific">marine sediment metagenome</name>
    <dbReference type="NCBI Taxonomy" id="412755"/>
    <lineage>
        <taxon>unclassified sequences</taxon>
        <taxon>metagenomes</taxon>
        <taxon>ecological metagenomes</taxon>
    </lineage>
</organism>
<dbReference type="AlphaFoldDB" id="A0A0F9LZD3"/>
<dbReference type="SUPFAM" id="SSF52540">
    <property type="entry name" value="P-loop containing nucleoside triphosphate hydrolases"/>
    <property type="match status" value="1"/>
</dbReference>
<dbReference type="PANTHER" id="PTHR35023:SF1">
    <property type="entry name" value="MG-PROTOPORPHYRIN IX CHELATASE"/>
    <property type="match status" value="1"/>
</dbReference>
<proteinExistence type="predicted"/>
<dbReference type="SUPFAM" id="SSF53300">
    <property type="entry name" value="vWA-like"/>
    <property type="match status" value="1"/>
</dbReference>
<feature type="domain" description="VWFA" evidence="2">
    <location>
        <begin position="331"/>
        <end position="511"/>
    </location>
</feature>
<dbReference type="InterPro" id="IPR041628">
    <property type="entry name" value="ChlI/MoxR_AAA_lid"/>
</dbReference>
<dbReference type="InterPro" id="IPR027417">
    <property type="entry name" value="P-loop_NTPase"/>
</dbReference>
<dbReference type="PANTHER" id="PTHR35023">
    <property type="entry name" value="CHELATASE-RELATED"/>
    <property type="match status" value="1"/>
</dbReference>
<accession>A0A0F9LZD3</accession>
<evidence type="ECO:0000259" key="2">
    <source>
        <dbReference type="SMART" id="SM00327"/>
    </source>
</evidence>
<evidence type="ECO:0000313" key="3">
    <source>
        <dbReference type="EMBL" id="KKM62382.1"/>
    </source>
</evidence>
<dbReference type="Gene3D" id="3.40.50.410">
    <property type="entry name" value="von Willebrand factor, type A domain"/>
    <property type="match status" value="1"/>
</dbReference>
<feature type="region of interest" description="Disordered" evidence="1">
    <location>
        <begin position="153"/>
        <end position="211"/>
    </location>
</feature>
<dbReference type="EMBL" id="LAZR01011305">
    <property type="protein sequence ID" value="KKM62382.1"/>
    <property type="molecule type" value="Genomic_DNA"/>
</dbReference>
<evidence type="ECO:0000256" key="1">
    <source>
        <dbReference type="SAM" id="MobiDB-lite"/>
    </source>
</evidence>
<gene>
    <name evidence="3" type="ORF">LCGC14_1522230</name>
</gene>
<sequence>MGLEVKIKAPRNTQLRAEITKRVIEFDDNPKEFIKNFEEDQFKLREKILSARKILKEVQIPSSVYEFVSKIVSELEIFSQRADITFIRCARAHAALNARKGITSEDLNVAMDLVFEHRIQSLHYEMTPEEIKSKIAEVYGKIKEAYEDTDILKPNRETEGALKHSDELQKEFKRQSVDPNKVDIPETKEQKLPAPKYPDNKRRNPKPAGGFKVKNIPYDDLKFFDVKDSSVPFIYQMEKKLTSILDNIRKDRKITDYGGRGIGRRIKINSSQKGRYVSYRTPMNAQPKTIALDATIRNYLKNIVYNKTEIDFPLHFNRYDLMDKVYEYRAPLVLFFVLDSSASMYHVIKQMTDVIMSLHQEGYRKRDKIALVIFRGKKAVVLQKPTLNFKLAVNKIKKIEGKSYTPMAAALTKVTHLIKVEKLKNRNVIPVVFICSDCGANISVKYPELIAQVESDYGLIAREIKELTKKLSKLSKIHMVVLEPKKSYATQALGVHTYSAEKIKKNFKKYANAQLFKFNKYNPSSLILELKKIL</sequence>
<dbReference type="SMART" id="SM00327">
    <property type="entry name" value="VWA"/>
    <property type="match status" value="1"/>
</dbReference>
<dbReference type="Gene3D" id="1.10.8.80">
    <property type="entry name" value="Magnesium chelatase subunit I, C-Terminal domain"/>
    <property type="match status" value="1"/>
</dbReference>
<dbReference type="Pfam" id="PF13519">
    <property type="entry name" value="VWA_2"/>
    <property type="match status" value="1"/>
</dbReference>
<comment type="caution">
    <text evidence="3">The sequence shown here is derived from an EMBL/GenBank/DDBJ whole genome shotgun (WGS) entry which is preliminary data.</text>
</comment>
<feature type="compositionally biased region" description="Basic and acidic residues" evidence="1">
    <location>
        <begin position="153"/>
        <end position="191"/>
    </location>
</feature>
<protein>
    <recommendedName>
        <fullName evidence="2">VWFA domain-containing protein</fullName>
    </recommendedName>
</protein>
<name>A0A0F9LZD3_9ZZZZ</name>
<dbReference type="InterPro" id="IPR002035">
    <property type="entry name" value="VWF_A"/>
</dbReference>
<reference evidence="3" key="1">
    <citation type="journal article" date="2015" name="Nature">
        <title>Complex archaea that bridge the gap between prokaryotes and eukaryotes.</title>
        <authorList>
            <person name="Spang A."/>
            <person name="Saw J.H."/>
            <person name="Jorgensen S.L."/>
            <person name="Zaremba-Niedzwiedzka K."/>
            <person name="Martijn J."/>
            <person name="Lind A.E."/>
            <person name="van Eijk R."/>
            <person name="Schleper C."/>
            <person name="Guy L."/>
            <person name="Ettema T.J."/>
        </authorList>
    </citation>
    <scope>NUCLEOTIDE SEQUENCE</scope>
</reference>
<dbReference type="InterPro" id="IPR036465">
    <property type="entry name" value="vWFA_dom_sf"/>
</dbReference>